<keyword evidence="2" id="KW-1185">Reference proteome</keyword>
<name>A0A7T8KDW9_CALRO</name>
<evidence type="ECO:0000313" key="1">
    <source>
        <dbReference type="EMBL" id="QQP54133.1"/>
    </source>
</evidence>
<feature type="non-terminal residue" evidence="1">
    <location>
        <position position="70"/>
    </location>
</feature>
<protein>
    <submittedName>
        <fullName evidence="1">Uncharacterized protein</fullName>
    </submittedName>
</protein>
<evidence type="ECO:0000313" key="2">
    <source>
        <dbReference type="Proteomes" id="UP000595437"/>
    </source>
</evidence>
<feature type="non-terminal residue" evidence="1">
    <location>
        <position position="1"/>
    </location>
</feature>
<dbReference type="AlphaFoldDB" id="A0A7T8KDW9"/>
<reference evidence="2" key="1">
    <citation type="submission" date="2021-01" db="EMBL/GenBank/DDBJ databases">
        <title>Caligus Genome Assembly.</title>
        <authorList>
            <person name="Gallardo-Escarate C."/>
        </authorList>
    </citation>
    <scope>NUCLEOTIDE SEQUENCE [LARGE SCALE GENOMIC DNA]</scope>
</reference>
<accession>A0A7T8KDW9</accession>
<organism evidence="1 2">
    <name type="scientific">Caligus rogercresseyi</name>
    <name type="common">Sea louse</name>
    <dbReference type="NCBI Taxonomy" id="217165"/>
    <lineage>
        <taxon>Eukaryota</taxon>
        <taxon>Metazoa</taxon>
        <taxon>Ecdysozoa</taxon>
        <taxon>Arthropoda</taxon>
        <taxon>Crustacea</taxon>
        <taxon>Multicrustacea</taxon>
        <taxon>Hexanauplia</taxon>
        <taxon>Copepoda</taxon>
        <taxon>Siphonostomatoida</taxon>
        <taxon>Caligidae</taxon>
        <taxon>Caligus</taxon>
    </lineage>
</organism>
<dbReference type="EMBL" id="CP045893">
    <property type="protein sequence ID" value="QQP54133.1"/>
    <property type="molecule type" value="Genomic_DNA"/>
</dbReference>
<dbReference type="Proteomes" id="UP000595437">
    <property type="component" value="Chromosome 4"/>
</dbReference>
<sequence>LPSRIFLSQKTVSRLLTEDLGVRNVLSVLVPNSSMRPTRGKILFYPERRRTAKTEPPPTELNLCDPYCSG</sequence>
<proteinExistence type="predicted"/>
<gene>
    <name evidence="1" type="ORF">FKW44_006857</name>
</gene>